<organism evidence="9 10">
    <name type="scientific">Agrobacterium tumefaciens</name>
    <dbReference type="NCBI Taxonomy" id="358"/>
    <lineage>
        <taxon>Bacteria</taxon>
        <taxon>Pseudomonadati</taxon>
        <taxon>Pseudomonadota</taxon>
        <taxon>Alphaproteobacteria</taxon>
        <taxon>Hyphomicrobiales</taxon>
        <taxon>Rhizobiaceae</taxon>
        <taxon>Rhizobium/Agrobacterium group</taxon>
        <taxon>Agrobacterium</taxon>
        <taxon>Agrobacterium tumefaciens complex</taxon>
    </lineage>
</organism>
<dbReference type="PANTHER" id="PTHR32243:SF18">
    <property type="entry name" value="INNER MEMBRANE ABC TRANSPORTER PERMEASE PROTEIN YCJP"/>
    <property type="match status" value="1"/>
</dbReference>
<evidence type="ECO:0000256" key="1">
    <source>
        <dbReference type="ARBA" id="ARBA00004651"/>
    </source>
</evidence>
<evidence type="ECO:0000256" key="5">
    <source>
        <dbReference type="ARBA" id="ARBA00022989"/>
    </source>
</evidence>
<feature type="transmembrane region" description="Helical" evidence="7">
    <location>
        <begin position="107"/>
        <end position="132"/>
    </location>
</feature>
<dbReference type="InterPro" id="IPR000515">
    <property type="entry name" value="MetI-like"/>
</dbReference>
<comment type="caution">
    <text evidence="9">The sequence shown here is derived from an EMBL/GenBank/DDBJ whole genome shotgun (WGS) entry which is preliminary data.</text>
</comment>
<keyword evidence="3" id="KW-1003">Cell membrane</keyword>
<keyword evidence="5 7" id="KW-1133">Transmembrane helix</keyword>
<evidence type="ECO:0000256" key="7">
    <source>
        <dbReference type="RuleBase" id="RU363032"/>
    </source>
</evidence>
<dbReference type="PROSITE" id="PS50928">
    <property type="entry name" value="ABC_TM1"/>
    <property type="match status" value="1"/>
</dbReference>
<keyword evidence="4 7" id="KW-0812">Transmembrane</keyword>
<dbReference type="CDD" id="cd06261">
    <property type="entry name" value="TM_PBP2"/>
    <property type="match status" value="1"/>
</dbReference>
<accession>A0A176XGR8</accession>
<feature type="transmembrane region" description="Helical" evidence="7">
    <location>
        <begin position="9"/>
        <end position="30"/>
    </location>
</feature>
<dbReference type="Gene3D" id="1.10.3720.10">
    <property type="entry name" value="MetI-like"/>
    <property type="match status" value="1"/>
</dbReference>
<evidence type="ECO:0000256" key="2">
    <source>
        <dbReference type="ARBA" id="ARBA00022448"/>
    </source>
</evidence>
<dbReference type="Proteomes" id="UP000077098">
    <property type="component" value="Unassembled WGS sequence"/>
</dbReference>
<evidence type="ECO:0000256" key="3">
    <source>
        <dbReference type="ARBA" id="ARBA00022475"/>
    </source>
</evidence>
<dbReference type="GO" id="GO:0005886">
    <property type="term" value="C:plasma membrane"/>
    <property type="evidence" value="ECO:0007669"/>
    <property type="project" value="UniProtKB-SubCell"/>
</dbReference>
<reference evidence="9 10" key="1">
    <citation type="submission" date="2016-05" db="EMBL/GenBank/DDBJ databases">
        <authorList>
            <person name="Lavstsen T."/>
            <person name="Jespersen J.S."/>
        </authorList>
    </citation>
    <scope>NUCLEOTIDE SEQUENCE [LARGE SCALE GENOMIC DNA]</scope>
    <source>
        <strain evidence="9 10">KCJ1736</strain>
    </source>
</reference>
<dbReference type="EMBL" id="LXPS01000008">
    <property type="protein sequence ID" value="OAE47973.1"/>
    <property type="molecule type" value="Genomic_DNA"/>
</dbReference>
<feature type="transmembrane region" description="Helical" evidence="7">
    <location>
        <begin position="244"/>
        <end position="262"/>
    </location>
</feature>
<dbReference type="GO" id="GO:0055085">
    <property type="term" value="P:transmembrane transport"/>
    <property type="evidence" value="ECO:0007669"/>
    <property type="project" value="InterPro"/>
</dbReference>
<dbReference type="InterPro" id="IPR035906">
    <property type="entry name" value="MetI-like_sf"/>
</dbReference>
<evidence type="ECO:0000256" key="4">
    <source>
        <dbReference type="ARBA" id="ARBA00022692"/>
    </source>
</evidence>
<proteinExistence type="inferred from homology"/>
<feature type="transmembrane region" description="Helical" evidence="7">
    <location>
        <begin position="138"/>
        <end position="161"/>
    </location>
</feature>
<feature type="domain" description="ABC transmembrane type-1" evidence="8">
    <location>
        <begin position="70"/>
        <end position="262"/>
    </location>
</feature>
<keyword evidence="2 7" id="KW-0813">Transport</keyword>
<gene>
    <name evidence="9" type="ORF">A7J57_15360</name>
</gene>
<dbReference type="RefSeq" id="WP_063948137.1">
    <property type="nucleotide sequence ID" value="NZ_LXPS01000008.1"/>
</dbReference>
<sequence>MKRTFLHSLALYVTVIFTLVMILFPVYWLLVTALSTTDELYRLPPTFWPDDAQWDIFARVWAAKPILLWLWNSMLAAIGSVALSMLVSVSAGYALSRYSMRGGATMGLFVLTAKMLPATLLVIPLFSIFSSFGLIGSLWTLVLAHSTMIIPFATWMLKGYFDTIPKELEQAAMVDGCSPIGAMVRVVLPIATPGLAATALYAFVLSWADYAYARTFLVNSPDNWTANLGITTMQGEYVTYWNDISAASVFIALPIIAIYLFLERYLVGGLTAGAEK</sequence>
<comment type="subcellular location">
    <subcellularLocation>
        <location evidence="1 7">Cell membrane</location>
        <topology evidence="1 7">Multi-pass membrane protein</topology>
    </subcellularLocation>
</comment>
<dbReference type="SUPFAM" id="SSF161098">
    <property type="entry name" value="MetI-like"/>
    <property type="match status" value="1"/>
</dbReference>
<comment type="similarity">
    <text evidence="7">Belongs to the binding-protein-dependent transport system permease family.</text>
</comment>
<dbReference type="PANTHER" id="PTHR32243">
    <property type="entry name" value="MALTOSE TRANSPORT SYSTEM PERMEASE-RELATED"/>
    <property type="match status" value="1"/>
</dbReference>
<evidence type="ECO:0000259" key="8">
    <source>
        <dbReference type="PROSITE" id="PS50928"/>
    </source>
</evidence>
<protein>
    <submittedName>
        <fullName evidence="9">ABC transporter permease</fullName>
    </submittedName>
</protein>
<evidence type="ECO:0000313" key="9">
    <source>
        <dbReference type="EMBL" id="OAE47973.1"/>
    </source>
</evidence>
<dbReference type="AlphaFoldDB" id="A0A176XGR8"/>
<evidence type="ECO:0000313" key="10">
    <source>
        <dbReference type="Proteomes" id="UP000077098"/>
    </source>
</evidence>
<name>A0A176XGR8_AGRTU</name>
<evidence type="ECO:0000256" key="6">
    <source>
        <dbReference type="ARBA" id="ARBA00023136"/>
    </source>
</evidence>
<feature type="transmembrane region" description="Helical" evidence="7">
    <location>
        <begin position="69"/>
        <end position="95"/>
    </location>
</feature>
<dbReference type="Pfam" id="PF00528">
    <property type="entry name" value="BPD_transp_1"/>
    <property type="match status" value="1"/>
</dbReference>
<keyword evidence="6 7" id="KW-0472">Membrane</keyword>
<dbReference type="InterPro" id="IPR050901">
    <property type="entry name" value="BP-dep_ABC_trans_perm"/>
</dbReference>
<feature type="transmembrane region" description="Helical" evidence="7">
    <location>
        <begin position="182"/>
        <end position="204"/>
    </location>
</feature>